<organism evidence="3 4">
    <name type="scientific">Albula goreensis</name>
    <dbReference type="NCBI Taxonomy" id="1534307"/>
    <lineage>
        <taxon>Eukaryota</taxon>
        <taxon>Metazoa</taxon>
        <taxon>Chordata</taxon>
        <taxon>Craniata</taxon>
        <taxon>Vertebrata</taxon>
        <taxon>Euteleostomi</taxon>
        <taxon>Actinopterygii</taxon>
        <taxon>Neopterygii</taxon>
        <taxon>Teleostei</taxon>
        <taxon>Albuliformes</taxon>
        <taxon>Albulidae</taxon>
        <taxon>Albula</taxon>
    </lineage>
</organism>
<keyword evidence="2" id="KW-1133">Transmembrane helix</keyword>
<feature type="compositionally biased region" description="Basic and acidic residues" evidence="1">
    <location>
        <begin position="83"/>
        <end position="95"/>
    </location>
</feature>
<protein>
    <submittedName>
        <fullName evidence="3">Uncharacterized protein</fullName>
    </submittedName>
</protein>
<proteinExistence type="predicted"/>
<evidence type="ECO:0000313" key="4">
    <source>
        <dbReference type="Proteomes" id="UP000829720"/>
    </source>
</evidence>
<feature type="transmembrane region" description="Helical" evidence="2">
    <location>
        <begin position="21"/>
        <end position="40"/>
    </location>
</feature>
<evidence type="ECO:0000256" key="2">
    <source>
        <dbReference type="SAM" id="Phobius"/>
    </source>
</evidence>
<evidence type="ECO:0000313" key="3">
    <source>
        <dbReference type="EMBL" id="KAI1895849.1"/>
    </source>
</evidence>
<dbReference type="EMBL" id="JAERUA010000009">
    <property type="protein sequence ID" value="KAI1895849.1"/>
    <property type="molecule type" value="Genomic_DNA"/>
</dbReference>
<accession>A0A8T3DEB1</accession>
<feature type="region of interest" description="Disordered" evidence="1">
    <location>
        <begin position="76"/>
        <end position="106"/>
    </location>
</feature>
<reference evidence="3" key="1">
    <citation type="submission" date="2021-01" db="EMBL/GenBank/DDBJ databases">
        <authorList>
            <person name="Zahm M."/>
            <person name="Roques C."/>
            <person name="Cabau C."/>
            <person name="Klopp C."/>
            <person name="Donnadieu C."/>
            <person name="Jouanno E."/>
            <person name="Lampietro C."/>
            <person name="Louis A."/>
            <person name="Herpin A."/>
            <person name="Echchiki A."/>
            <person name="Berthelot C."/>
            <person name="Parey E."/>
            <person name="Roest-Crollius H."/>
            <person name="Braasch I."/>
            <person name="Postlethwait J."/>
            <person name="Bobe J."/>
            <person name="Montfort J."/>
            <person name="Bouchez O."/>
            <person name="Begum T."/>
            <person name="Mejri S."/>
            <person name="Adams A."/>
            <person name="Chen W.-J."/>
            <person name="Guiguen Y."/>
        </authorList>
    </citation>
    <scope>NUCLEOTIDE SEQUENCE</scope>
    <source>
        <tissue evidence="3">Blood</tissue>
    </source>
</reference>
<dbReference type="AlphaFoldDB" id="A0A8T3DEB1"/>
<dbReference type="Proteomes" id="UP000829720">
    <property type="component" value="Unassembled WGS sequence"/>
</dbReference>
<comment type="caution">
    <text evidence="3">The sequence shown here is derived from an EMBL/GenBank/DDBJ whole genome shotgun (WGS) entry which is preliminary data.</text>
</comment>
<keyword evidence="4" id="KW-1185">Reference proteome</keyword>
<keyword evidence="2" id="KW-0812">Transmembrane</keyword>
<feature type="region of interest" description="Disordered" evidence="1">
    <location>
        <begin position="120"/>
        <end position="262"/>
    </location>
</feature>
<gene>
    <name evidence="3" type="ORF">AGOR_G00111000</name>
</gene>
<keyword evidence="2" id="KW-0472">Membrane</keyword>
<evidence type="ECO:0000256" key="1">
    <source>
        <dbReference type="SAM" id="MobiDB-lite"/>
    </source>
</evidence>
<dbReference type="OrthoDB" id="8917476at2759"/>
<name>A0A8T3DEB1_9TELE</name>
<feature type="compositionally biased region" description="Low complexity" evidence="1">
    <location>
        <begin position="175"/>
        <end position="188"/>
    </location>
</feature>
<sequence length="262" mass="28593">MAPFGDTVLGWGALESPSSEFVLASVLLLFVLVTLLAICAQCERHSFELNKNSRELERTPSRLIRVVKLEDVPEFQENPGIDDITKDEHVSRPTSEDGSDQVSVEPGQVWYTPWRSHTGVLNHQDQSSDVPNHGVKPVTPNTISEPPAVTLPRIPVASGLVVRPSQDEEETARQSSSPESSSSLPGSPRGNGQPVWQSETQEDSGVIRAQRTYETITDLRDTVSDEIENPAYQTIAELNAPSTRSGSPITEEEGGEEPSDRG</sequence>
<feature type="compositionally biased region" description="Polar residues" evidence="1">
    <location>
        <begin position="120"/>
        <end position="130"/>
    </location>
</feature>
<feature type="compositionally biased region" description="Acidic residues" evidence="1">
    <location>
        <begin position="250"/>
        <end position="262"/>
    </location>
</feature>